<keyword evidence="1" id="KW-0472">Membrane</keyword>
<accession>A0A1N6FHU2</accession>
<gene>
    <name evidence="2" type="ORF">SAMN05444168_1580</name>
</gene>
<dbReference type="Proteomes" id="UP000184693">
    <property type="component" value="Unassembled WGS sequence"/>
</dbReference>
<proteinExistence type="predicted"/>
<name>A0A1N6FHU2_9BURK</name>
<feature type="transmembrane region" description="Helical" evidence="1">
    <location>
        <begin position="75"/>
        <end position="97"/>
    </location>
</feature>
<feature type="transmembrane region" description="Helical" evidence="1">
    <location>
        <begin position="372"/>
        <end position="392"/>
    </location>
</feature>
<feature type="transmembrane region" description="Helical" evidence="1">
    <location>
        <begin position="28"/>
        <end position="49"/>
    </location>
</feature>
<evidence type="ECO:0000256" key="1">
    <source>
        <dbReference type="SAM" id="Phobius"/>
    </source>
</evidence>
<dbReference type="EMBL" id="FSRM01000001">
    <property type="protein sequence ID" value="SIN94800.1"/>
    <property type="molecule type" value="Genomic_DNA"/>
</dbReference>
<keyword evidence="1" id="KW-1133">Transmembrane helix</keyword>
<organism evidence="2 3">
    <name type="scientific">Paraburkholderia phenazinium</name>
    <dbReference type="NCBI Taxonomy" id="60549"/>
    <lineage>
        <taxon>Bacteria</taxon>
        <taxon>Pseudomonadati</taxon>
        <taxon>Pseudomonadota</taxon>
        <taxon>Betaproteobacteria</taxon>
        <taxon>Burkholderiales</taxon>
        <taxon>Burkholderiaceae</taxon>
        <taxon>Paraburkholderia</taxon>
    </lineage>
</organism>
<sequence length="413" mass="45440">MRAAKRFAYVASHASGYVLRVCVSLLRVIFNSIFPALVALIGALTGLWASVYSGPLKASIEAVATRWGLSDEPKLVVPIAIALFLAFFGVFALQQLVRNSASKRAREELMKESGDLRGMVGDMHSLPPTGFLQEVQAFYGAVANSLYATSGGNTYDRNRESEAVRAVLAAVAGLAAYYDGSRKFVTYGANVMLYRDNTYIANLEPSKKARLERKILFCDAQQNKLASVDGVLESIPGFSTHHGKYGRLHTTPMIVLPVPHPATVRATDGDRDAALPGGPLAIARLEYATTQSVAAMMKWCEERSDIKRSVQFELQHFFEKGEGREIKSFASIPLFIREPTEEDASPEVVRRIGVLNIHCTAENILRRDGARMFVPIIQPFAVLLNMLLLRYLDDEVKKNVVPEGRLGSEVTTV</sequence>
<reference evidence="2 3" key="1">
    <citation type="submission" date="2016-11" db="EMBL/GenBank/DDBJ databases">
        <authorList>
            <person name="Jaros S."/>
            <person name="Januszkiewicz K."/>
            <person name="Wedrychowicz H."/>
        </authorList>
    </citation>
    <scope>NUCLEOTIDE SEQUENCE [LARGE SCALE GENOMIC DNA]</scope>
    <source>
        <strain evidence="2 3">GAS86</strain>
    </source>
</reference>
<protein>
    <submittedName>
        <fullName evidence="2">Uncharacterized protein</fullName>
    </submittedName>
</protein>
<evidence type="ECO:0000313" key="2">
    <source>
        <dbReference type="EMBL" id="SIN94800.1"/>
    </source>
</evidence>
<keyword evidence="1" id="KW-0812">Transmembrane</keyword>
<dbReference type="AlphaFoldDB" id="A0A1N6FHU2"/>
<evidence type="ECO:0000313" key="3">
    <source>
        <dbReference type="Proteomes" id="UP000184693"/>
    </source>
</evidence>